<comment type="caution">
    <text evidence="2">The sequence shown here is derived from an EMBL/GenBank/DDBJ whole genome shotgun (WGS) entry which is preliminary data.</text>
</comment>
<feature type="chain" id="PRO_5039258166" description="Lipoprotein" evidence="1">
    <location>
        <begin position="23"/>
        <end position="220"/>
    </location>
</feature>
<accession>A0A9D2RHL6</accession>
<gene>
    <name evidence="2" type="ORF">H9779_06025</name>
</gene>
<proteinExistence type="predicted"/>
<reference evidence="2" key="2">
    <citation type="submission" date="2021-04" db="EMBL/GenBank/DDBJ databases">
        <authorList>
            <person name="Gilroy R."/>
        </authorList>
    </citation>
    <scope>NUCLEOTIDE SEQUENCE</scope>
    <source>
        <strain evidence="2">CHK169-11906</strain>
    </source>
</reference>
<organism evidence="2 3">
    <name type="scientific">Candidatus Alistipes avicola</name>
    <dbReference type="NCBI Taxonomy" id="2838432"/>
    <lineage>
        <taxon>Bacteria</taxon>
        <taxon>Pseudomonadati</taxon>
        <taxon>Bacteroidota</taxon>
        <taxon>Bacteroidia</taxon>
        <taxon>Bacteroidales</taxon>
        <taxon>Rikenellaceae</taxon>
        <taxon>Alistipes</taxon>
    </lineage>
</organism>
<dbReference type="Proteomes" id="UP000824259">
    <property type="component" value="Unassembled WGS sequence"/>
</dbReference>
<sequence length="220" mass="24125">MKKLLHILTVMLAASVISSCNSVSDMLGGTKMDTEDATRKVAETLKKNIDFNEWKIYRLAWMEGEELENQLQLVVVEMINRNNDCFTQSFLLSGPGAGNISELSAVGGMATGHVLFDKTTGITLDMVDPAAIQKQYDAAKAMIPEGYTFQSIASYTFQETMPSGSEFLDRNKNLGEIVASFCVNVTEDGKEQVTSAGKTSIQYYEVTFNVLPDGSVEMAE</sequence>
<evidence type="ECO:0000256" key="1">
    <source>
        <dbReference type="SAM" id="SignalP"/>
    </source>
</evidence>
<name>A0A9D2RHL6_9BACT</name>
<reference evidence="2" key="1">
    <citation type="journal article" date="2021" name="PeerJ">
        <title>Extensive microbial diversity within the chicken gut microbiome revealed by metagenomics and culture.</title>
        <authorList>
            <person name="Gilroy R."/>
            <person name="Ravi A."/>
            <person name="Getino M."/>
            <person name="Pursley I."/>
            <person name="Horton D.L."/>
            <person name="Alikhan N.F."/>
            <person name="Baker D."/>
            <person name="Gharbi K."/>
            <person name="Hall N."/>
            <person name="Watson M."/>
            <person name="Adriaenssens E.M."/>
            <person name="Foster-Nyarko E."/>
            <person name="Jarju S."/>
            <person name="Secka A."/>
            <person name="Antonio M."/>
            <person name="Oren A."/>
            <person name="Chaudhuri R.R."/>
            <person name="La Ragione R."/>
            <person name="Hildebrand F."/>
            <person name="Pallen M.J."/>
        </authorList>
    </citation>
    <scope>NUCLEOTIDE SEQUENCE</scope>
    <source>
        <strain evidence="2">CHK169-11906</strain>
    </source>
</reference>
<dbReference type="AlphaFoldDB" id="A0A9D2RHL6"/>
<evidence type="ECO:0000313" key="2">
    <source>
        <dbReference type="EMBL" id="HJA99136.1"/>
    </source>
</evidence>
<feature type="signal peptide" evidence="1">
    <location>
        <begin position="1"/>
        <end position="22"/>
    </location>
</feature>
<evidence type="ECO:0008006" key="4">
    <source>
        <dbReference type="Google" id="ProtNLM"/>
    </source>
</evidence>
<protein>
    <recommendedName>
        <fullName evidence="4">Lipoprotein</fullName>
    </recommendedName>
</protein>
<keyword evidence="1" id="KW-0732">Signal</keyword>
<dbReference type="PROSITE" id="PS51257">
    <property type="entry name" value="PROKAR_LIPOPROTEIN"/>
    <property type="match status" value="1"/>
</dbReference>
<dbReference type="EMBL" id="DWYR01000015">
    <property type="protein sequence ID" value="HJA99136.1"/>
    <property type="molecule type" value="Genomic_DNA"/>
</dbReference>
<evidence type="ECO:0000313" key="3">
    <source>
        <dbReference type="Proteomes" id="UP000824259"/>
    </source>
</evidence>